<dbReference type="AlphaFoldDB" id="A0A0U3E3P7"/>
<gene>
    <name evidence="1" type="ORF">EYM_04980</name>
</gene>
<dbReference type="Proteomes" id="UP000060778">
    <property type="component" value="Chromosome"/>
</dbReference>
<reference evidence="1 2" key="1">
    <citation type="submission" date="2013-11" db="EMBL/GenBank/DDBJ databases">
        <title>Comparative genomics of Ignicoccus.</title>
        <authorList>
            <person name="Podar M."/>
        </authorList>
    </citation>
    <scope>NUCLEOTIDE SEQUENCE [LARGE SCALE GENOMIC DNA]</scope>
    <source>
        <strain evidence="1 2">DSM 13165</strain>
    </source>
</reference>
<evidence type="ECO:0000313" key="1">
    <source>
        <dbReference type="EMBL" id="ALU12539.1"/>
    </source>
</evidence>
<dbReference type="KEGG" id="iis:EYM_04980"/>
<organism evidence="1 2">
    <name type="scientific">Ignicoccus islandicus DSM 13165</name>
    <dbReference type="NCBI Taxonomy" id="940295"/>
    <lineage>
        <taxon>Archaea</taxon>
        <taxon>Thermoproteota</taxon>
        <taxon>Thermoprotei</taxon>
        <taxon>Desulfurococcales</taxon>
        <taxon>Desulfurococcaceae</taxon>
        <taxon>Ignicoccus</taxon>
    </lineage>
</organism>
<name>A0A0U3E3P7_9CREN</name>
<accession>A0A0U3E3P7</accession>
<proteinExistence type="predicted"/>
<sequence length="58" mass="6677">MRRSLDGLISDHGNFNDHGDFYSSLPYISICMYILDNYLNSSSERKGMVEERQMKGKG</sequence>
<dbReference type="EMBL" id="CP006867">
    <property type="protein sequence ID" value="ALU12539.1"/>
    <property type="molecule type" value="Genomic_DNA"/>
</dbReference>
<evidence type="ECO:0000313" key="2">
    <source>
        <dbReference type="Proteomes" id="UP000060778"/>
    </source>
</evidence>
<protein>
    <submittedName>
        <fullName evidence="1">Uncharacterized protein</fullName>
    </submittedName>
</protein>
<keyword evidence="2" id="KW-1185">Reference proteome</keyword>